<gene>
    <name evidence="4" type="ORF">OSB04_003416</name>
</gene>
<evidence type="ECO:0000313" key="4">
    <source>
        <dbReference type="EMBL" id="KAJ9567450.1"/>
    </source>
</evidence>
<evidence type="ECO:0000259" key="2">
    <source>
        <dbReference type="Pfam" id="PF04937"/>
    </source>
</evidence>
<evidence type="ECO:0000259" key="3">
    <source>
        <dbReference type="Pfam" id="PF05699"/>
    </source>
</evidence>
<accession>A0AA38TUT8</accession>
<feature type="region of interest" description="Disordered" evidence="1">
    <location>
        <begin position="1"/>
        <end position="21"/>
    </location>
</feature>
<feature type="domain" description="DUF659" evidence="2">
    <location>
        <begin position="202"/>
        <end position="353"/>
    </location>
</feature>
<dbReference type="Proteomes" id="UP001172457">
    <property type="component" value="Chromosome 1"/>
</dbReference>
<name>A0AA38TUT8_9ASTR</name>
<comment type="caution">
    <text evidence="4">The sequence shown here is derived from an EMBL/GenBank/DDBJ whole genome shotgun (WGS) entry which is preliminary data.</text>
</comment>
<evidence type="ECO:0000313" key="5">
    <source>
        <dbReference type="Proteomes" id="UP001172457"/>
    </source>
</evidence>
<dbReference type="InterPro" id="IPR007021">
    <property type="entry name" value="DUF659"/>
</dbReference>
<dbReference type="Pfam" id="PF04937">
    <property type="entry name" value="DUF659"/>
    <property type="match status" value="1"/>
</dbReference>
<feature type="domain" description="HAT C-terminal dimerisation" evidence="3">
    <location>
        <begin position="592"/>
        <end position="658"/>
    </location>
</feature>
<sequence>MVFGKRTNTAPEPETEVPETQFPDDVINLEDENQSCQLQPTSVQKDPKKPLLEEVNYVGAANSKNAGGSKVWICKHCKEQFTSSYTRIHYHFFGADPRTKAGIKRCQILIKDREKYQRLFKKVTQLESEGVSSRLQKSVISKNASSKKKIEESFGIMERNMVDMKILKGLCANGIPFNVLRNPHFIEMIDAIKKAPSGYKPPSFDKARTVLLDECVRDVEKDLTPVKDTWYTQGVSIVSDGWSNVKRKPLINVLAVNSRGATFMYAEDFSGVEKTGVEISKLLLGAIDTIGPSNVLQVVTDNAANCKAAGREIEKVYRHIFWSPCCVHTLNLIFKDLSNEFLWLRDTYKRGKAIGKDFLNHTHALSLFRENSNLELLKVAKTRFASHYILLKRLFDCREGLATTIVLNSWREYIKSGDKNTRILGAKVVDTIRDEFFWEDVENILAITKPIFLMIKFSDGEGPKMGEVYERMDNMLGEIKDVMKENKFSMYYDEIERIVVARWDKMTIPLHCLGFALNPRFYDRRYLEELAPGGLPRKAPNEDVEVIKNVMEAFERIAENKEEDRLLREQFVTFHMKKGIYAMASTQADALTLDAIDWWSTYGSETRELAEVAKKVLSQPISSSSAERNWSTYSYIHNVKRNRLNSKRADKLVYIHSNVHLLSRFSESYKSGPHKKWDVNPESTYIEGSSARLEDMAWENLDDELVDNGKGKRPRVD</sequence>
<dbReference type="Pfam" id="PF05699">
    <property type="entry name" value="Dimer_Tnp_hAT"/>
    <property type="match status" value="1"/>
</dbReference>
<dbReference type="SUPFAM" id="SSF53098">
    <property type="entry name" value="Ribonuclease H-like"/>
    <property type="match status" value="1"/>
</dbReference>
<dbReference type="AlphaFoldDB" id="A0AA38TUT8"/>
<proteinExistence type="predicted"/>
<protein>
    <submittedName>
        <fullName evidence="4">Uncharacterized protein</fullName>
    </submittedName>
</protein>
<dbReference type="PANTHER" id="PTHR32166">
    <property type="entry name" value="OSJNBA0013A04.12 PROTEIN"/>
    <property type="match status" value="1"/>
</dbReference>
<organism evidence="4 5">
    <name type="scientific">Centaurea solstitialis</name>
    <name type="common">yellow star-thistle</name>
    <dbReference type="NCBI Taxonomy" id="347529"/>
    <lineage>
        <taxon>Eukaryota</taxon>
        <taxon>Viridiplantae</taxon>
        <taxon>Streptophyta</taxon>
        <taxon>Embryophyta</taxon>
        <taxon>Tracheophyta</taxon>
        <taxon>Spermatophyta</taxon>
        <taxon>Magnoliopsida</taxon>
        <taxon>eudicotyledons</taxon>
        <taxon>Gunneridae</taxon>
        <taxon>Pentapetalae</taxon>
        <taxon>asterids</taxon>
        <taxon>campanulids</taxon>
        <taxon>Asterales</taxon>
        <taxon>Asteraceae</taxon>
        <taxon>Carduoideae</taxon>
        <taxon>Cardueae</taxon>
        <taxon>Centaureinae</taxon>
        <taxon>Centaurea</taxon>
    </lineage>
</organism>
<evidence type="ECO:0000256" key="1">
    <source>
        <dbReference type="SAM" id="MobiDB-lite"/>
    </source>
</evidence>
<reference evidence="4" key="1">
    <citation type="submission" date="2023-03" db="EMBL/GenBank/DDBJ databases">
        <title>Chromosome-scale reference genome and RAD-based genetic map of yellow starthistle (Centaurea solstitialis) reveal putative structural variation and QTLs associated with invader traits.</title>
        <authorList>
            <person name="Reatini B."/>
            <person name="Cang F.A."/>
            <person name="Jiang Q."/>
            <person name="Mckibben M.T.W."/>
            <person name="Barker M.S."/>
            <person name="Rieseberg L.H."/>
            <person name="Dlugosch K.M."/>
        </authorList>
    </citation>
    <scope>NUCLEOTIDE SEQUENCE</scope>
    <source>
        <strain evidence="4">CAN-66</strain>
        <tissue evidence="4">Leaf</tissue>
    </source>
</reference>
<dbReference type="InterPro" id="IPR012337">
    <property type="entry name" value="RNaseH-like_sf"/>
</dbReference>
<dbReference type="GO" id="GO:0046983">
    <property type="term" value="F:protein dimerization activity"/>
    <property type="evidence" value="ECO:0007669"/>
    <property type="project" value="InterPro"/>
</dbReference>
<feature type="compositionally biased region" description="Low complexity" evidence="1">
    <location>
        <begin position="7"/>
        <end position="21"/>
    </location>
</feature>
<dbReference type="EMBL" id="JARYMX010000001">
    <property type="protein sequence ID" value="KAJ9567450.1"/>
    <property type="molecule type" value="Genomic_DNA"/>
</dbReference>
<keyword evidence="5" id="KW-1185">Reference proteome</keyword>
<dbReference type="InterPro" id="IPR008906">
    <property type="entry name" value="HATC_C_dom"/>
</dbReference>
<dbReference type="PANTHER" id="PTHR32166:SF81">
    <property type="entry name" value="OS06G0658400 PROTEIN"/>
    <property type="match status" value="1"/>
</dbReference>